<evidence type="ECO:0000256" key="1">
    <source>
        <dbReference type="SAM" id="MobiDB-lite"/>
    </source>
</evidence>
<evidence type="ECO:0000313" key="3">
    <source>
        <dbReference type="Proteomes" id="UP000822688"/>
    </source>
</evidence>
<name>A0A8T0HCY4_CERPU</name>
<feature type="region of interest" description="Disordered" evidence="1">
    <location>
        <begin position="1"/>
        <end position="22"/>
    </location>
</feature>
<feature type="region of interest" description="Disordered" evidence="1">
    <location>
        <begin position="45"/>
        <end position="71"/>
    </location>
</feature>
<protein>
    <submittedName>
        <fullName evidence="2">Uncharacterized protein</fullName>
    </submittedName>
</protein>
<proteinExistence type="predicted"/>
<reference evidence="2 3" key="1">
    <citation type="submission" date="2020-06" db="EMBL/GenBank/DDBJ databases">
        <title>WGS assembly of Ceratodon purpureus strain R40.</title>
        <authorList>
            <person name="Carey S.B."/>
            <person name="Jenkins J."/>
            <person name="Shu S."/>
            <person name="Lovell J.T."/>
            <person name="Sreedasyam A."/>
            <person name="Maumus F."/>
            <person name="Tiley G.P."/>
            <person name="Fernandez-Pozo N."/>
            <person name="Barry K."/>
            <person name="Chen C."/>
            <person name="Wang M."/>
            <person name="Lipzen A."/>
            <person name="Daum C."/>
            <person name="Saski C.A."/>
            <person name="Payton A.C."/>
            <person name="Mcbreen J.C."/>
            <person name="Conrad R.E."/>
            <person name="Kollar L.M."/>
            <person name="Olsson S."/>
            <person name="Huttunen S."/>
            <person name="Landis J.B."/>
            <person name="Wickett N.J."/>
            <person name="Johnson M.G."/>
            <person name="Rensing S.A."/>
            <person name="Grimwood J."/>
            <person name="Schmutz J."/>
            <person name="Mcdaniel S.F."/>
        </authorList>
    </citation>
    <scope>NUCLEOTIDE SEQUENCE [LARGE SCALE GENOMIC DNA]</scope>
    <source>
        <strain evidence="2 3">R40</strain>
    </source>
</reference>
<feature type="compositionally biased region" description="Basic and acidic residues" evidence="1">
    <location>
        <begin position="61"/>
        <end position="71"/>
    </location>
</feature>
<accession>A0A8T0HCY4</accession>
<keyword evidence="3" id="KW-1185">Reference proteome</keyword>
<dbReference type="Proteomes" id="UP000822688">
    <property type="component" value="Chromosome 6"/>
</dbReference>
<dbReference type="EMBL" id="CM026427">
    <property type="protein sequence ID" value="KAG0569676.1"/>
    <property type="molecule type" value="Genomic_DNA"/>
</dbReference>
<comment type="caution">
    <text evidence="2">The sequence shown here is derived from an EMBL/GenBank/DDBJ whole genome shotgun (WGS) entry which is preliminary data.</text>
</comment>
<gene>
    <name evidence="2" type="ORF">KC19_6G106900</name>
</gene>
<sequence>MNSFSSTPAGSTNSLKPAQTLNTSSDASLKGLIDLQNFVTNRTTTKKPKLCNRLKNQSKTSYKEKTNNSRR</sequence>
<evidence type="ECO:0000313" key="2">
    <source>
        <dbReference type="EMBL" id="KAG0569676.1"/>
    </source>
</evidence>
<organism evidence="2 3">
    <name type="scientific">Ceratodon purpureus</name>
    <name type="common">Fire moss</name>
    <name type="synonym">Dicranum purpureum</name>
    <dbReference type="NCBI Taxonomy" id="3225"/>
    <lineage>
        <taxon>Eukaryota</taxon>
        <taxon>Viridiplantae</taxon>
        <taxon>Streptophyta</taxon>
        <taxon>Embryophyta</taxon>
        <taxon>Bryophyta</taxon>
        <taxon>Bryophytina</taxon>
        <taxon>Bryopsida</taxon>
        <taxon>Dicranidae</taxon>
        <taxon>Pseudoditrichales</taxon>
        <taxon>Ditrichaceae</taxon>
        <taxon>Ceratodon</taxon>
    </lineage>
</organism>
<dbReference type="AlphaFoldDB" id="A0A8T0HCY4"/>